<name>A0A2M9G340_9PROT</name>
<dbReference type="Proteomes" id="UP000229498">
    <property type="component" value="Unassembled WGS sequence"/>
</dbReference>
<keyword evidence="2" id="KW-0805">Transcription regulation</keyword>
<dbReference type="AlphaFoldDB" id="A0A2M9G340"/>
<accession>A0A2M9G340</accession>
<dbReference type="NCBIfam" id="NF008352">
    <property type="entry name" value="PRK11139.1"/>
    <property type="match status" value="1"/>
</dbReference>
<comment type="caution">
    <text evidence="6">The sequence shown here is derived from an EMBL/GenBank/DDBJ whole genome shotgun (WGS) entry which is preliminary data.</text>
</comment>
<organism evidence="6 7">
    <name type="scientific">Minwuia thermotolerans</name>
    <dbReference type="NCBI Taxonomy" id="2056226"/>
    <lineage>
        <taxon>Bacteria</taxon>
        <taxon>Pseudomonadati</taxon>
        <taxon>Pseudomonadota</taxon>
        <taxon>Alphaproteobacteria</taxon>
        <taxon>Minwuiales</taxon>
        <taxon>Minwuiaceae</taxon>
        <taxon>Minwuia</taxon>
    </lineage>
</organism>
<dbReference type="InterPro" id="IPR000847">
    <property type="entry name" value="LysR_HTH_N"/>
</dbReference>
<dbReference type="Pfam" id="PF03466">
    <property type="entry name" value="LysR_substrate"/>
    <property type="match status" value="1"/>
</dbReference>
<dbReference type="Pfam" id="PF00126">
    <property type="entry name" value="HTH_1"/>
    <property type="match status" value="1"/>
</dbReference>
<dbReference type="InterPro" id="IPR036388">
    <property type="entry name" value="WH-like_DNA-bd_sf"/>
</dbReference>
<evidence type="ECO:0000259" key="5">
    <source>
        <dbReference type="PROSITE" id="PS50931"/>
    </source>
</evidence>
<dbReference type="PRINTS" id="PR00039">
    <property type="entry name" value="HTHLYSR"/>
</dbReference>
<dbReference type="GO" id="GO:0043565">
    <property type="term" value="F:sequence-specific DNA binding"/>
    <property type="evidence" value="ECO:0007669"/>
    <property type="project" value="TreeGrafter"/>
</dbReference>
<dbReference type="InterPro" id="IPR058163">
    <property type="entry name" value="LysR-type_TF_proteobact-type"/>
</dbReference>
<proteinExistence type="inferred from homology"/>
<dbReference type="InterPro" id="IPR005119">
    <property type="entry name" value="LysR_subst-bd"/>
</dbReference>
<dbReference type="EMBL" id="PHIG01000031">
    <property type="protein sequence ID" value="PJK30114.1"/>
    <property type="molecule type" value="Genomic_DNA"/>
</dbReference>
<evidence type="ECO:0000256" key="2">
    <source>
        <dbReference type="ARBA" id="ARBA00023015"/>
    </source>
</evidence>
<evidence type="ECO:0000256" key="4">
    <source>
        <dbReference type="ARBA" id="ARBA00023163"/>
    </source>
</evidence>
<dbReference type="FunFam" id="1.10.10.10:FF:000038">
    <property type="entry name" value="Glycine cleavage system transcriptional activator"/>
    <property type="match status" value="1"/>
</dbReference>
<dbReference type="CDD" id="cd08432">
    <property type="entry name" value="PBP2_GcdR_TrpI_HvrB_AmpR_like"/>
    <property type="match status" value="1"/>
</dbReference>
<keyword evidence="7" id="KW-1185">Reference proteome</keyword>
<sequence length="325" mass="36248">MVLYRSAANDIFSTLDIPIVYQGPMKRRLPPLNALRAFEAAARHESFKAAAEELAVTPAAVGHQVRTLEDHLGVELFARLNRSVELTDRGRRLLPGLSAAFDQMVEALSAIEGPDDTNVIAVSTVPSFAVKWLIPRLDRFNRAYPDYDVRISASVEMADFRRDHIDCSIRFGRGIYPGQKVWKILDDTILPAASPALLEQEGPIRTPADLARLPLVHDDSLRFDPMTPDWQAWLTAAGVDEIVDWRRGPHFSFADHALQAAIDGVGIVLARRSIAAQDIADGRLVPLFETEQPLTMSYWFVTTPEKSDQPRISAFRNWLLAEAAE</sequence>
<dbReference type="SUPFAM" id="SSF53850">
    <property type="entry name" value="Periplasmic binding protein-like II"/>
    <property type="match status" value="1"/>
</dbReference>
<comment type="similarity">
    <text evidence="1">Belongs to the LysR transcriptional regulatory family.</text>
</comment>
<reference evidence="6 7" key="1">
    <citation type="submission" date="2017-11" db="EMBL/GenBank/DDBJ databases">
        <title>Draft genome sequence of Rhizobiales bacterium SY3-13.</title>
        <authorList>
            <person name="Sun C."/>
        </authorList>
    </citation>
    <scope>NUCLEOTIDE SEQUENCE [LARGE SCALE GENOMIC DNA]</scope>
    <source>
        <strain evidence="6 7">SY3-13</strain>
    </source>
</reference>
<dbReference type="PANTHER" id="PTHR30537:SF26">
    <property type="entry name" value="GLYCINE CLEAVAGE SYSTEM TRANSCRIPTIONAL ACTIVATOR"/>
    <property type="match status" value="1"/>
</dbReference>
<dbReference type="InterPro" id="IPR036390">
    <property type="entry name" value="WH_DNA-bd_sf"/>
</dbReference>
<dbReference type="SUPFAM" id="SSF46785">
    <property type="entry name" value="Winged helix' DNA-binding domain"/>
    <property type="match status" value="1"/>
</dbReference>
<protein>
    <submittedName>
        <fullName evidence="6">LysR family transcriptional regulator</fullName>
    </submittedName>
</protein>
<evidence type="ECO:0000256" key="3">
    <source>
        <dbReference type="ARBA" id="ARBA00023125"/>
    </source>
</evidence>
<dbReference type="Gene3D" id="3.40.190.10">
    <property type="entry name" value="Periplasmic binding protein-like II"/>
    <property type="match status" value="2"/>
</dbReference>
<feature type="domain" description="HTH lysR-type" evidence="5">
    <location>
        <begin position="30"/>
        <end position="87"/>
    </location>
</feature>
<dbReference type="GO" id="GO:0006351">
    <property type="term" value="P:DNA-templated transcription"/>
    <property type="evidence" value="ECO:0007669"/>
    <property type="project" value="TreeGrafter"/>
</dbReference>
<evidence type="ECO:0000313" key="6">
    <source>
        <dbReference type="EMBL" id="PJK30114.1"/>
    </source>
</evidence>
<evidence type="ECO:0000256" key="1">
    <source>
        <dbReference type="ARBA" id="ARBA00009437"/>
    </source>
</evidence>
<dbReference type="OrthoDB" id="9807765at2"/>
<gene>
    <name evidence="6" type="ORF">CVT23_10180</name>
</gene>
<keyword evidence="4" id="KW-0804">Transcription</keyword>
<dbReference type="PROSITE" id="PS50931">
    <property type="entry name" value="HTH_LYSR"/>
    <property type="match status" value="1"/>
</dbReference>
<evidence type="ECO:0000313" key="7">
    <source>
        <dbReference type="Proteomes" id="UP000229498"/>
    </source>
</evidence>
<dbReference type="GO" id="GO:0003700">
    <property type="term" value="F:DNA-binding transcription factor activity"/>
    <property type="evidence" value="ECO:0007669"/>
    <property type="project" value="InterPro"/>
</dbReference>
<dbReference type="Gene3D" id="1.10.10.10">
    <property type="entry name" value="Winged helix-like DNA-binding domain superfamily/Winged helix DNA-binding domain"/>
    <property type="match status" value="1"/>
</dbReference>
<keyword evidence="3" id="KW-0238">DNA-binding</keyword>
<dbReference type="PANTHER" id="PTHR30537">
    <property type="entry name" value="HTH-TYPE TRANSCRIPTIONAL REGULATOR"/>
    <property type="match status" value="1"/>
</dbReference>